<proteinExistence type="predicted"/>
<comment type="caution">
    <text evidence="2">The sequence shown here is derived from an EMBL/GenBank/DDBJ whole genome shotgun (WGS) entry which is preliminary data.</text>
</comment>
<dbReference type="AlphaFoldDB" id="A0A3D8SRT9"/>
<sequence>MGGLVAPGNTRPRSRAAMAKHVTELQADGGASSGPETASTDRQRAPSESWARQLGRGLDRAGGGLRARFCACVLAHVLALAPHHHCAA</sequence>
<evidence type="ECO:0000313" key="3">
    <source>
        <dbReference type="Proteomes" id="UP000256645"/>
    </source>
</evidence>
<dbReference type="EMBL" id="PDLM01000001">
    <property type="protein sequence ID" value="RDW89040.1"/>
    <property type="molecule type" value="Genomic_DNA"/>
</dbReference>
<name>A0A3D8SRT9_9HELO</name>
<gene>
    <name evidence="2" type="ORF">BP6252_01072</name>
</gene>
<reference evidence="2 3" key="1">
    <citation type="journal article" date="2018" name="IMA Fungus">
        <title>IMA Genome-F 9: Draft genome sequence of Annulohypoxylon stygium, Aspergillus mulundensis, Berkeleyomyces basicola (syn. Thielaviopsis basicola), Ceratocystis smalleyi, two Cercospora beticola strains, Coleophoma cylindrospora, Fusarium fracticaudum, Phialophora cf. hyalina, and Morchella septimelata.</title>
        <authorList>
            <person name="Wingfield B.D."/>
            <person name="Bills G.F."/>
            <person name="Dong Y."/>
            <person name="Huang W."/>
            <person name="Nel W.J."/>
            <person name="Swalarsk-Parry B.S."/>
            <person name="Vaghefi N."/>
            <person name="Wilken P.M."/>
            <person name="An Z."/>
            <person name="de Beer Z.W."/>
            <person name="De Vos L."/>
            <person name="Chen L."/>
            <person name="Duong T.A."/>
            <person name="Gao Y."/>
            <person name="Hammerbacher A."/>
            <person name="Kikkert J.R."/>
            <person name="Li Y."/>
            <person name="Li H."/>
            <person name="Li K."/>
            <person name="Li Q."/>
            <person name="Liu X."/>
            <person name="Ma X."/>
            <person name="Naidoo K."/>
            <person name="Pethybridge S.J."/>
            <person name="Sun J."/>
            <person name="Steenkamp E.T."/>
            <person name="van der Nest M.A."/>
            <person name="van Wyk S."/>
            <person name="Wingfield M.J."/>
            <person name="Xiong C."/>
            <person name="Yue Q."/>
            <person name="Zhang X."/>
        </authorList>
    </citation>
    <scope>NUCLEOTIDE SEQUENCE [LARGE SCALE GENOMIC DNA]</scope>
    <source>
        <strain evidence="2 3">BP6252</strain>
    </source>
</reference>
<evidence type="ECO:0000256" key="1">
    <source>
        <dbReference type="SAM" id="MobiDB-lite"/>
    </source>
</evidence>
<protein>
    <submittedName>
        <fullName evidence="2">Uncharacterized protein</fullName>
    </submittedName>
</protein>
<evidence type="ECO:0000313" key="2">
    <source>
        <dbReference type="EMBL" id="RDW89040.1"/>
    </source>
</evidence>
<keyword evidence="3" id="KW-1185">Reference proteome</keyword>
<accession>A0A3D8SRT9</accession>
<feature type="region of interest" description="Disordered" evidence="1">
    <location>
        <begin position="1"/>
        <end position="51"/>
    </location>
</feature>
<organism evidence="2 3">
    <name type="scientific">Coleophoma cylindrospora</name>
    <dbReference type="NCBI Taxonomy" id="1849047"/>
    <lineage>
        <taxon>Eukaryota</taxon>
        <taxon>Fungi</taxon>
        <taxon>Dikarya</taxon>
        <taxon>Ascomycota</taxon>
        <taxon>Pezizomycotina</taxon>
        <taxon>Leotiomycetes</taxon>
        <taxon>Helotiales</taxon>
        <taxon>Dermateaceae</taxon>
        <taxon>Coleophoma</taxon>
    </lineage>
</organism>
<dbReference type="Proteomes" id="UP000256645">
    <property type="component" value="Unassembled WGS sequence"/>
</dbReference>